<reference evidence="1 2" key="1">
    <citation type="journal article" date="2017" name="Environ. Microbiol.">
        <title>Decay of the glycolytic pathway and adaptation to intranuclear parasitism within Enterocytozoonidae microsporidia.</title>
        <authorList>
            <person name="Wiredu Boakye D."/>
            <person name="Jaroenlak P."/>
            <person name="Prachumwat A."/>
            <person name="Williams T.A."/>
            <person name="Bateman K.S."/>
            <person name="Itsathitphaisarn O."/>
            <person name="Sritunyalucksana K."/>
            <person name="Paszkiewicz K.H."/>
            <person name="Moore K.A."/>
            <person name="Stentiford G.D."/>
            <person name="Williams B.A."/>
        </authorList>
    </citation>
    <scope>NUCLEOTIDE SEQUENCE [LARGE SCALE GENOMIC DNA]</scope>
    <source>
        <strain evidence="1 2">GB1</strain>
    </source>
</reference>
<evidence type="ECO:0000313" key="1">
    <source>
        <dbReference type="EMBL" id="ORD95881.1"/>
    </source>
</evidence>
<accession>A0A1X0Q7Y5</accession>
<evidence type="ECO:0000313" key="2">
    <source>
        <dbReference type="Proteomes" id="UP000192356"/>
    </source>
</evidence>
<keyword evidence="2" id="KW-1185">Reference proteome</keyword>
<name>A0A1X0Q7Y5_9MICR</name>
<dbReference type="OrthoDB" id="2186996at2759"/>
<dbReference type="VEuPathDB" id="MicrosporidiaDB:A0H76_248"/>
<proteinExistence type="predicted"/>
<dbReference type="EMBL" id="LVKB01000162">
    <property type="protein sequence ID" value="ORD95881.1"/>
    <property type="molecule type" value="Genomic_DNA"/>
</dbReference>
<dbReference type="Proteomes" id="UP000192356">
    <property type="component" value="Unassembled WGS sequence"/>
</dbReference>
<dbReference type="AlphaFoldDB" id="A0A1X0Q7Y5"/>
<gene>
    <name evidence="1" type="ORF">HERIO_2139</name>
</gene>
<protein>
    <submittedName>
        <fullName evidence="1">Uncharacterized protein</fullName>
    </submittedName>
</protein>
<comment type="caution">
    <text evidence="1">The sequence shown here is derived from an EMBL/GenBank/DDBJ whole genome shotgun (WGS) entry which is preliminary data.</text>
</comment>
<sequence>MAIEKDGEGVPIQYLNSENPFSFAKGYFNDDINNQKSRERLNAIQKLQPEKLDLFLDSHQIIEEKKTLLENGLKTKRDKFIRAGLEILQVVDPVDNPLELFERHLDNEEILDIAVEIRKIDLAFPQMRIRSRVFQVIQSNFQETINLHEPYTYDNLREAMLFEKCKWKDEK</sequence>
<dbReference type="VEuPathDB" id="MicrosporidiaDB:HERIO_2139"/>
<organism evidence="1 2">
    <name type="scientific">Hepatospora eriocheir</name>
    <dbReference type="NCBI Taxonomy" id="1081669"/>
    <lineage>
        <taxon>Eukaryota</taxon>
        <taxon>Fungi</taxon>
        <taxon>Fungi incertae sedis</taxon>
        <taxon>Microsporidia</taxon>
        <taxon>Hepatosporidae</taxon>
        <taxon>Hepatospora</taxon>
    </lineage>
</organism>